<dbReference type="Pfam" id="PF10408">
    <property type="entry name" value="Ufd2P_core"/>
    <property type="match status" value="1"/>
</dbReference>
<dbReference type="CDD" id="cd16657">
    <property type="entry name" value="RING-Ubox_UBE4A"/>
    <property type="match status" value="1"/>
</dbReference>
<evidence type="ECO:0000256" key="8">
    <source>
        <dbReference type="ARBA" id="ARBA00022786"/>
    </source>
</evidence>
<dbReference type="SUPFAM" id="SSF57850">
    <property type="entry name" value="RING/U-box"/>
    <property type="match status" value="1"/>
</dbReference>
<comment type="subcellular location">
    <subcellularLocation>
        <location evidence="2">Cytoplasm</location>
    </subcellularLocation>
</comment>
<evidence type="ECO:0000256" key="7">
    <source>
        <dbReference type="ARBA" id="ARBA00022679"/>
    </source>
</evidence>
<evidence type="ECO:0000256" key="1">
    <source>
        <dbReference type="ARBA" id="ARBA00000900"/>
    </source>
</evidence>
<proteinExistence type="inferred from homology"/>
<reference evidence="14 15" key="1">
    <citation type="submission" date="2015-07" db="EMBL/GenBank/DDBJ databases">
        <title>The genome of Dufourea novaeangliae.</title>
        <authorList>
            <person name="Pan H."/>
            <person name="Kapheim K."/>
        </authorList>
    </citation>
    <scope>NUCLEOTIDE SEQUENCE [LARGE SCALE GENOMIC DNA]</scope>
    <source>
        <strain evidence="14">0120121106</strain>
        <tissue evidence="14">Whole body</tissue>
    </source>
</reference>
<dbReference type="EC" id="2.3.2.27" evidence="5"/>
<comment type="catalytic activity">
    <reaction evidence="1">
        <text>S-ubiquitinyl-[E2 ubiquitin-conjugating enzyme]-L-cysteine + [acceptor protein]-L-lysine = [E2 ubiquitin-conjugating enzyme]-L-cysteine + N(6)-ubiquitinyl-[acceptor protein]-L-lysine.</text>
        <dbReference type="EC" id="2.3.2.27"/>
    </reaction>
</comment>
<dbReference type="GO" id="GO:0000151">
    <property type="term" value="C:ubiquitin ligase complex"/>
    <property type="evidence" value="ECO:0007669"/>
    <property type="project" value="InterPro"/>
</dbReference>
<protein>
    <recommendedName>
        <fullName evidence="11">Ubiquitin conjugation factor E4 A</fullName>
        <ecNumber evidence="5">2.3.2.27</ecNumber>
    </recommendedName>
</protein>
<evidence type="ECO:0000256" key="2">
    <source>
        <dbReference type="ARBA" id="ARBA00004496"/>
    </source>
</evidence>
<dbReference type="EMBL" id="KQ434783">
    <property type="protein sequence ID" value="KZC04725.1"/>
    <property type="molecule type" value="Genomic_DNA"/>
</dbReference>
<dbReference type="STRING" id="178035.A0A154NYH5"/>
<name>A0A154NYH5_DUFNO</name>
<comment type="function">
    <text evidence="10">Ubiquitin-protein ligase that probably functions as an E3 ligase in conjunction with specific E1 and E2 ligases. May also function as an E4 ligase mediating the assembly of polyubiquitin chains on substrates ubiquitinated by another E3 ubiquitin ligase. Mediates 'Lys-48'-linked polyubiquitination of substrates.</text>
</comment>
<dbReference type="InterPro" id="IPR013083">
    <property type="entry name" value="Znf_RING/FYVE/PHD"/>
</dbReference>
<keyword evidence="15" id="KW-1185">Reference proteome</keyword>
<dbReference type="InterPro" id="IPR003613">
    <property type="entry name" value="Ubox_domain"/>
</dbReference>
<dbReference type="InterPro" id="IPR019474">
    <property type="entry name" value="Ub_conjug_fac_E4_core"/>
</dbReference>
<evidence type="ECO:0000256" key="10">
    <source>
        <dbReference type="ARBA" id="ARBA00037624"/>
    </source>
</evidence>
<dbReference type="OrthoDB" id="20295at2759"/>
<dbReference type="InterPro" id="IPR045132">
    <property type="entry name" value="UBE4"/>
</dbReference>
<evidence type="ECO:0000313" key="15">
    <source>
        <dbReference type="Proteomes" id="UP000076502"/>
    </source>
</evidence>
<dbReference type="Pfam" id="PF04564">
    <property type="entry name" value="U-box"/>
    <property type="match status" value="1"/>
</dbReference>
<evidence type="ECO:0000256" key="11">
    <source>
        <dbReference type="ARBA" id="ARBA00040077"/>
    </source>
</evidence>
<feature type="region of interest" description="Disordered" evidence="12">
    <location>
        <begin position="191"/>
        <end position="210"/>
    </location>
</feature>
<dbReference type="GO" id="GO:0005737">
    <property type="term" value="C:cytoplasm"/>
    <property type="evidence" value="ECO:0007669"/>
    <property type="project" value="UniProtKB-SubCell"/>
</dbReference>
<dbReference type="GO" id="GO:0034450">
    <property type="term" value="F:ubiquitin-ubiquitin ligase activity"/>
    <property type="evidence" value="ECO:0007669"/>
    <property type="project" value="InterPro"/>
</dbReference>
<dbReference type="PANTHER" id="PTHR13931:SF16">
    <property type="entry name" value="UBIQUITIN CONJUGATION FACTOR E4 A"/>
    <property type="match status" value="1"/>
</dbReference>
<dbReference type="Gene3D" id="3.30.40.10">
    <property type="entry name" value="Zinc/RING finger domain, C3HC4 (zinc finger)"/>
    <property type="match status" value="1"/>
</dbReference>
<comment type="pathway">
    <text evidence="3">Protein modification; protein ubiquitination.</text>
</comment>
<dbReference type="GO" id="GO:0005634">
    <property type="term" value="C:nucleus"/>
    <property type="evidence" value="ECO:0007669"/>
    <property type="project" value="TreeGrafter"/>
</dbReference>
<dbReference type="GO" id="GO:0036503">
    <property type="term" value="P:ERAD pathway"/>
    <property type="evidence" value="ECO:0007669"/>
    <property type="project" value="InterPro"/>
</dbReference>
<dbReference type="UniPathway" id="UPA00143"/>
<dbReference type="SMART" id="SM00504">
    <property type="entry name" value="Ubox"/>
    <property type="match status" value="1"/>
</dbReference>
<dbReference type="Proteomes" id="UP000076502">
    <property type="component" value="Unassembled WGS sequence"/>
</dbReference>
<keyword evidence="7" id="KW-0808">Transferase</keyword>
<evidence type="ECO:0000256" key="6">
    <source>
        <dbReference type="ARBA" id="ARBA00022490"/>
    </source>
</evidence>
<evidence type="ECO:0000259" key="13">
    <source>
        <dbReference type="PROSITE" id="PS51698"/>
    </source>
</evidence>
<dbReference type="PROSITE" id="PS50096">
    <property type="entry name" value="IQ"/>
    <property type="match status" value="1"/>
</dbReference>
<accession>A0A154NYH5</accession>
<keyword evidence="8" id="KW-0833">Ubl conjugation pathway</keyword>
<evidence type="ECO:0000313" key="14">
    <source>
        <dbReference type="EMBL" id="KZC04725.1"/>
    </source>
</evidence>
<feature type="domain" description="U-box" evidence="13">
    <location>
        <begin position="1735"/>
        <end position="1809"/>
    </location>
</feature>
<keyword evidence="6" id="KW-0963">Cytoplasm</keyword>
<dbReference type="FunFam" id="3.30.40.10:FF:000055">
    <property type="entry name" value="Ubiquitin conjugation factor e4 a"/>
    <property type="match status" value="1"/>
</dbReference>
<dbReference type="PANTHER" id="PTHR13931">
    <property type="entry name" value="UBIQUITINATION FACTOR E4"/>
    <property type="match status" value="1"/>
</dbReference>
<dbReference type="Pfam" id="PF16025">
    <property type="entry name" value="CaM_bind"/>
    <property type="match status" value="1"/>
</dbReference>
<evidence type="ECO:0000256" key="9">
    <source>
        <dbReference type="ARBA" id="ARBA00022990"/>
    </source>
</evidence>
<dbReference type="GO" id="GO:0006511">
    <property type="term" value="P:ubiquitin-dependent protein catabolic process"/>
    <property type="evidence" value="ECO:0007669"/>
    <property type="project" value="InterPro"/>
</dbReference>
<organism evidence="14 15">
    <name type="scientific">Dufourea novaeangliae</name>
    <name type="common">Sweat bee</name>
    <dbReference type="NCBI Taxonomy" id="178035"/>
    <lineage>
        <taxon>Eukaryota</taxon>
        <taxon>Metazoa</taxon>
        <taxon>Ecdysozoa</taxon>
        <taxon>Arthropoda</taxon>
        <taxon>Hexapoda</taxon>
        <taxon>Insecta</taxon>
        <taxon>Pterygota</taxon>
        <taxon>Neoptera</taxon>
        <taxon>Endopterygota</taxon>
        <taxon>Hymenoptera</taxon>
        <taxon>Apocrita</taxon>
        <taxon>Aculeata</taxon>
        <taxon>Apoidea</taxon>
        <taxon>Anthophila</taxon>
        <taxon>Halictidae</taxon>
        <taxon>Rophitinae</taxon>
        <taxon>Dufourea</taxon>
    </lineage>
</organism>
<gene>
    <name evidence="14" type="ORF">WN55_09524</name>
</gene>
<dbReference type="PROSITE" id="PS51698">
    <property type="entry name" value="U_BOX"/>
    <property type="match status" value="1"/>
</dbReference>
<evidence type="ECO:0000256" key="4">
    <source>
        <dbReference type="ARBA" id="ARBA00007434"/>
    </source>
</evidence>
<keyword evidence="9" id="KW-0007">Acetylation</keyword>
<comment type="similarity">
    <text evidence="4">Belongs to the ubiquitin conjugation factor E4 family.</text>
</comment>
<evidence type="ECO:0000256" key="12">
    <source>
        <dbReference type="SAM" id="MobiDB-lite"/>
    </source>
</evidence>
<evidence type="ECO:0000256" key="5">
    <source>
        <dbReference type="ARBA" id="ARBA00012483"/>
    </source>
</evidence>
<evidence type="ECO:0000256" key="3">
    <source>
        <dbReference type="ARBA" id="ARBA00004906"/>
    </source>
</evidence>
<sequence>MEDCLYVSCIKINGVPILPPLMTKDIKAEMSNYKQIAINVEKRLTTLRVSCEKNKDIDTDTIRKDSIHQFQKRIHDLNENLFFLDCNNIHQNTNETINDSFATETSASSGENVKRNSQWNGEANADHIAEYQINLVSDTCSRSKSLLPRPSTDECIKKILSMRSNTIDTVSDVRKPQVPKTLNITPLILNDSNSRRDEKHQKNYSNDMEDTPKLVRQGSYVLDSPSPILLAHMQMKQSSSTSKCCSEYVPTSCSNTVRRREWNIEQAKIEWENDLKGKDFVSAESLELCMKQKNCSSNTSHKMCKSVSSPTNPVSSFTMYPAARSVDCIQTMLANECMEKNNAQINHDRKCATENNNERKRKFQEWKKCNSFSTFQLAPKHDSFLENEVPFPNNLENEYNKVPTGDNFAEEISRNPSSKDFIPNSKLTITSDKLLTVYKKVQEMHKKQMAELMSRQQREQTLLQEEFEKQQLLLLTEIRKSFPEISVSLPSENILSTSFNQVTPNDEKLHENTDNTMENVKNLRNNLQGNKEVEHLQDNNENLISLAKKDEVVVHPDKDGSFEKKLVEDGECKRLNVSRQLFPLDSKTVHVPILDKTIYGAKHIEAVNVINAYARGYLVRRMMRTERVIALKNTYKEALECMLKLHVDAPLNRSEFNFLYRLQLQCDAASMNIVELFAQSAEKRMQVISQDREIKQSRIERSTSARSYSFATQRTLARKKLKEMEEHQPSSFARSCLSRSRCQTWTSNDKDKMISPNILYHGIKRSTSAGTRTMCDNMNINPFAGLFPTVNDAVSFSSQSQRVVNENDRVNYVTKHENINVQDTTGPTEFQGPNSSTIDSQVNNLLADVFGITLHATEMSGCKNRKLIFVDVDSIEQAVFERLMLLDLVSKLVPAEDSQQTPCNSHTLETQAISYLFESYCRLQRYQNNQELGNVVCKMQKIILQNAGVALQEPDLFEGQGIHNQFIQLCIDKAGSMPEFVSFTNGIVIELQTENKEHAMDTIAVSFNPILDIIYKEAAQVNLASFRQDWFTILNLFCSIEPLAKLIIHHSTPKHIYGSAYAKTLLGALFSLSCLPKTIEEPFHYFDAPLLESTATIEGMIWTFLDDLNESLHKVFHLLLKCSVEVRHLTLQWIGNCLSANANRGKIWNSQNDTSLGAMLCVSDGFMLNLGNVLLRLCQPFCIKQNETKVPKIDPTYCAAATNGNECSNDAIHLKGLSLETCLIPTSDDGARPIAKTFSFTTECFFLTHRALDLGYRVVLDKLSRTNQDLSRIQRAYADAVSNVDIEAVELGKILVEERSKSLSFNASLLVPEMLTLLAKFHATTAFWLVQVYLNNEEVEGGKQIDYTPKEYKTITFPLPDTVPDTLKCIPEFVVENTIRFLCFLRHSNPNVFEEHGSFFLTPVLTEIIVLMESQQRLYNPHLRACLAESLEALLPTSDETINSTTLNLGTFHREQLFIKHPYRQYIVANLLKVFVSIEMTGQSVQFEQKFNYRRPMYVVMEYLWKLQEHRNNFIILAEEAEANMEAAQPPLFLRFINLLMNDAVFLLDEALSNMAQLKQLLQARENGEWNELPQHERDQQAQYLLHLGMIARFDNILGKKTIETLKMLTTEIKSIFCHSTMVDRIASMLNYLLLQLVGPNKRNLKVNYKNDYAFNPANLVLNICEIYINLSQFESFTLAVSQDGRSYSPELFKLADSVLVRIGGASISVGLSRFAKNVETAASHKREEDEILVDAPEEFLDPIMSTLMIDPVILPSSKITIDRQTIARHLLSDQTDPFNRSPLTMDMVISDTERQRRIQDWINKKKQERAKSCQ</sequence>
<dbReference type="GO" id="GO:0000209">
    <property type="term" value="P:protein polyubiquitination"/>
    <property type="evidence" value="ECO:0007669"/>
    <property type="project" value="TreeGrafter"/>
</dbReference>